<keyword evidence="1" id="KW-0489">Methyltransferase</keyword>
<organism evidence="5 6">
    <name type="scientific">Momordica charantia</name>
    <name type="common">Bitter gourd</name>
    <name type="synonym">Balsam pear</name>
    <dbReference type="NCBI Taxonomy" id="3673"/>
    <lineage>
        <taxon>Eukaryota</taxon>
        <taxon>Viridiplantae</taxon>
        <taxon>Streptophyta</taxon>
        <taxon>Embryophyta</taxon>
        <taxon>Tracheophyta</taxon>
        <taxon>Spermatophyta</taxon>
        <taxon>Magnoliopsida</taxon>
        <taxon>eudicotyledons</taxon>
        <taxon>Gunneridae</taxon>
        <taxon>Pentapetalae</taxon>
        <taxon>rosids</taxon>
        <taxon>fabids</taxon>
        <taxon>Cucurbitales</taxon>
        <taxon>Cucurbitaceae</taxon>
        <taxon>Momordiceae</taxon>
        <taxon>Momordica</taxon>
    </lineage>
</organism>
<name>A0A6J1CUE3_MOMCH</name>
<dbReference type="GO" id="GO:0032259">
    <property type="term" value="P:methylation"/>
    <property type="evidence" value="ECO:0007669"/>
    <property type="project" value="UniProtKB-KW"/>
</dbReference>
<dbReference type="InterPro" id="IPR042086">
    <property type="entry name" value="MeTrfase_capping"/>
</dbReference>
<reference evidence="6" key="1">
    <citation type="submission" date="2025-08" db="UniProtKB">
        <authorList>
            <consortium name="RefSeq"/>
        </authorList>
    </citation>
    <scope>IDENTIFICATION</scope>
    <source>
        <strain evidence="6">OHB3-1</strain>
    </source>
</reference>
<evidence type="ECO:0000256" key="2">
    <source>
        <dbReference type="ARBA" id="ARBA00022679"/>
    </source>
</evidence>
<dbReference type="Gene3D" id="3.40.50.150">
    <property type="entry name" value="Vaccinia Virus protein VP39"/>
    <property type="match status" value="1"/>
</dbReference>
<keyword evidence="3" id="KW-0479">Metal-binding</keyword>
<keyword evidence="4" id="KW-0460">Magnesium</keyword>
<dbReference type="InterPro" id="IPR029063">
    <property type="entry name" value="SAM-dependent_MTases_sf"/>
</dbReference>
<evidence type="ECO:0000256" key="1">
    <source>
        <dbReference type="ARBA" id="ARBA00022603"/>
    </source>
</evidence>
<dbReference type="GeneID" id="111014862"/>
<dbReference type="Proteomes" id="UP000504603">
    <property type="component" value="Unplaced"/>
</dbReference>
<accession>A0A6J1CUE3</accession>
<dbReference type="RefSeq" id="XP_022145410.1">
    <property type="nucleotide sequence ID" value="XM_022289718.1"/>
</dbReference>
<dbReference type="GO" id="GO:0046872">
    <property type="term" value="F:metal ion binding"/>
    <property type="evidence" value="ECO:0007669"/>
    <property type="project" value="UniProtKB-KW"/>
</dbReference>
<evidence type="ECO:0000313" key="6">
    <source>
        <dbReference type="RefSeq" id="XP_022145410.1"/>
    </source>
</evidence>
<dbReference type="SUPFAM" id="SSF53335">
    <property type="entry name" value="S-adenosyl-L-methionine-dependent methyltransferases"/>
    <property type="match status" value="1"/>
</dbReference>
<keyword evidence="2" id="KW-0808">Transferase</keyword>
<dbReference type="AlphaFoldDB" id="A0A6J1CUE3"/>
<gene>
    <name evidence="6" type="primary">LOC111014862</name>
</gene>
<dbReference type="InterPro" id="IPR005299">
    <property type="entry name" value="MeTrfase_7"/>
</dbReference>
<dbReference type="GO" id="GO:0008168">
    <property type="term" value="F:methyltransferase activity"/>
    <property type="evidence" value="ECO:0007669"/>
    <property type="project" value="UniProtKB-KW"/>
</dbReference>
<evidence type="ECO:0000256" key="4">
    <source>
        <dbReference type="ARBA" id="ARBA00022842"/>
    </source>
</evidence>
<evidence type="ECO:0000256" key="3">
    <source>
        <dbReference type="ARBA" id="ARBA00022723"/>
    </source>
</evidence>
<proteinExistence type="predicted"/>
<dbReference type="Gene3D" id="1.10.1200.270">
    <property type="entry name" value="Methyltransferase, alpha-helical capping domain"/>
    <property type="match status" value="1"/>
</dbReference>
<sequence>MEKNLETPKILRMNEGIGEQSYATNSVSQSKYQCGSLPLLRRAVAALCSTNLPSTVAVADLGCSSGPNALFAVSEIATLIRRRCAGVAPPELMVFLNDLPGNDFNSVFAALSEENGFVGDCFVGGIPGSFYGRLFPSNTLHFVHSSSSLHWLSQVPAELNEIRNKGKIFISKTSPRAVIEAYFGQFKKDFSCFLKARSKEVVGGGRMVLTFRGRRDSDPCTDETCLLWDYLGQAFQALVHQGLIEEEKLDNYNTPYYEPYVEDVKKEIEREGSFRIESVEIIALPWAGVIRDYGDGEEKTIMSYNRRRRTTQQMAKAIRAVNESMIRNHFGGDVIEPLFQKFGEIMEADTREVEHVSLVLSLVRKTINDDEVSSFDLK</sequence>
<dbReference type="PANTHER" id="PTHR31009">
    <property type="entry name" value="S-ADENOSYL-L-METHIONINE:CARBOXYL METHYLTRANSFERASE FAMILY PROTEIN"/>
    <property type="match status" value="1"/>
</dbReference>
<evidence type="ECO:0000313" key="5">
    <source>
        <dbReference type="Proteomes" id="UP000504603"/>
    </source>
</evidence>
<protein>
    <submittedName>
        <fullName evidence="6">Salicylate carboxymethyltransferase-like</fullName>
    </submittedName>
</protein>
<dbReference type="Pfam" id="PF03492">
    <property type="entry name" value="Methyltransf_7"/>
    <property type="match status" value="1"/>
</dbReference>
<dbReference type="OrthoDB" id="1523883at2759"/>
<keyword evidence="5" id="KW-1185">Reference proteome</keyword>
<dbReference type="KEGG" id="mcha:111014862"/>